<comment type="caution">
    <text evidence="2">The sequence shown here is derived from an EMBL/GenBank/DDBJ whole genome shotgun (WGS) entry which is preliminary data.</text>
</comment>
<reference evidence="2 3" key="1">
    <citation type="journal article" date="2021" name="Elife">
        <title>Chloroplast acquisition without the gene transfer in kleptoplastic sea slugs, Plakobranchus ocellatus.</title>
        <authorList>
            <person name="Maeda T."/>
            <person name="Takahashi S."/>
            <person name="Yoshida T."/>
            <person name="Shimamura S."/>
            <person name="Takaki Y."/>
            <person name="Nagai Y."/>
            <person name="Toyoda A."/>
            <person name="Suzuki Y."/>
            <person name="Arimoto A."/>
            <person name="Ishii H."/>
            <person name="Satoh N."/>
            <person name="Nishiyama T."/>
            <person name="Hasebe M."/>
            <person name="Maruyama T."/>
            <person name="Minagawa J."/>
            <person name="Obokata J."/>
            <person name="Shigenobu S."/>
        </authorList>
    </citation>
    <scope>NUCLEOTIDE SEQUENCE [LARGE SCALE GENOMIC DNA]</scope>
</reference>
<keyword evidence="1" id="KW-1133">Transmembrane helix</keyword>
<name>A0AAV4DSW0_9GAST</name>
<sequence length="144" mass="17190">MKLLPDSSRKNVRNKMWIDQGFCLHLGRGLLENLRCPRNFSTINPLFYNEMYARVYEYEEHFFTNGVKQSCVRVTILFSLMFLAILTEYIQRYYTRIIMKYQRDVSVFNLRRFQAETDAFLFADACGLRLWCAILLRSQKLATT</sequence>
<keyword evidence="1" id="KW-0812">Transmembrane</keyword>
<dbReference type="AlphaFoldDB" id="A0AAV4DSW0"/>
<feature type="transmembrane region" description="Helical" evidence="1">
    <location>
        <begin position="72"/>
        <end position="90"/>
    </location>
</feature>
<gene>
    <name evidence="2" type="ORF">PoB_007362000</name>
</gene>
<evidence type="ECO:0000313" key="2">
    <source>
        <dbReference type="EMBL" id="GFO47115.1"/>
    </source>
</evidence>
<keyword evidence="1" id="KW-0472">Membrane</keyword>
<protein>
    <submittedName>
        <fullName evidence="2">Uncharacterized protein</fullName>
    </submittedName>
</protein>
<evidence type="ECO:0000313" key="3">
    <source>
        <dbReference type="Proteomes" id="UP000735302"/>
    </source>
</evidence>
<accession>A0AAV4DSW0</accession>
<dbReference type="EMBL" id="BLXT01008250">
    <property type="protein sequence ID" value="GFO47115.1"/>
    <property type="molecule type" value="Genomic_DNA"/>
</dbReference>
<dbReference type="Proteomes" id="UP000735302">
    <property type="component" value="Unassembled WGS sequence"/>
</dbReference>
<keyword evidence="3" id="KW-1185">Reference proteome</keyword>
<proteinExistence type="predicted"/>
<evidence type="ECO:0000256" key="1">
    <source>
        <dbReference type="SAM" id="Phobius"/>
    </source>
</evidence>
<organism evidence="2 3">
    <name type="scientific">Plakobranchus ocellatus</name>
    <dbReference type="NCBI Taxonomy" id="259542"/>
    <lineage>
        <taxon>Eukaryota</taxon>
        <taxon>Metazoa</taxon>
        <taxon>Spiralia</taxon>
        <taxon>Lophotrochozoa</taxon>
        <taxon>Mollusca</taxon>
        <taxon>Gastropoda</taxon>
        <taxon>Heterobranchia</taxon>
        <taxon>Euthyneura</taxon>
        <taxon>Panpulmonata</taxon>
        <taxon>Sacoglossa</taxon>
        <taxon>Placobranchoidea</taxon>
        <taxon>Plakobranchidae</taxon>
        <taxon>Plakobranchus</taxon>
    </lineage>
</organism>